<feature type="compositionally biased region" description="Basic residues" evidence="1">
    <location>
        <begin position="150"/>
        <end position="166"/>
    </location>
</feature>
<feature type="region of interest" description="Disordered" evidence="1">
    <location>
        <begin position="277"/>
        <end position="325"/>
    </location>
</feature>
<feature type="region of interest" description="Disordered" evidence="1">
    <location>
        <begin position="1"/>
        <end position="174"/>
    </location>
</feature>
<sequence length="563" mass="59325">MEATHRRGTPPSPPAATTAPAATAPAPAVLLGSPSALPGRSAPPSAPRAVERPDLGKSPATLSPNADPFFPNRASGGRPKHLRWSEAVRGSDDGSSSDGSPPPRTSYRDALLGSRYDWEAGSSAVPSRGPPRSEVLPPAGTLSQVGLGGGRRRRRRRRGRGGRGRRAAPAALPVGLPQATAVNCRVPARLRLGDAGRRTRLSPPDADGWRDVLPGRRPRCSSGSRSGRGSRGSSSSIPPELWGRCLNCLSSGHQIATCRLPVRCRRCRGFRHVARDCKRRRSPGDSAPDSGDSRPRRNIFRSWLASPPTPPSSQVWGPAPTPPLVVQPRVGRQIFRPSQQGPPTPDGDDPIAAHCSPPCLPVSRGWDPMKMESEVVQVASRAGCCSSSGVGLSAQPQEPEAMGLASSEGSPLGEAGEPLLSLTQEPNSPARDAVPGEPGEDANARVKKFFSSVQVPICKLLDTPATSRDAEATQQCSSVNPPLRSRRLATHKLAAVPVAKRGEILIKRRLGFLEPVAPVLANAEKDYDSLFSGDDAAGHSEALAELFPHLSSFGQCAEVALVA</sequence>
<name>A0AAQ3T5Z4_PASNO</name>
<dbReference type="InterPro" id="IPR036875">
    <property type="entry name" value="Znf_CCHC_sf"/>
</dbReference>
<feature type="region of interest" description="Disordered" evidence="1">
    <location>
        <begin position="389"/>
        <end position="440"/>
    </location>
</feature>
<proteinExistence type="predicted"/>
<accession>A0AAQ3T5Z4</accession>
<organism evidence="3 4">
    <name type="scientific">Paspalum notatum var. saurae</name>
    <dbReference type="NCBI Taxonomy" id="547442"/>
    <lineage>
        <taxon>Eukaryota</taxon>
        <taxon>Viridiplantae</taxon>
        <taxon>Streptophyta</taxon>
        <taxon>Embryophyta</taxon>
        <taxon>Tracheophyta</taxon>
        <taxon>Spermatophyta</taxon>
        <taxon>Magnoliopsida</taxon>
        <taxon>Liliopsida</taxon>
        <taxon>Poales</taxon>
        <taxon>Poaceae</taxon>
        <taxon>PACMAD clade</taxon>
        <taxon>Panicoideae</taxon>
        <taxon>Andropogonodae</taxon>
        <taxon>Paspaleae</taxon>
        <taxon>Paspalinae</taxon>
        <taxon>Paspalum</taxon>
    </lineage>
</organism>
<reference evidence="3 4" key="1">
    <citation type="submission" date="2024-02" db="EMBL/GenBank/DDBJ databases">
        <title>High-quality chromosome-scale genome assembly of Pensacola bahiagrass (Paspalum notatum Flugge var. saurae).</title>
        <authorList>
            <person name="Vega J.M."/>
            <person name="Podio M."/>
            <person name="Orjuela J."/>
            <person name="Siena L.A."/>
            <person name="Pessino S.C."/>
            <person name="Combes M.C."/>
            <person name="Mariac C."/>
            <person name="Albertini E."/>
            <person name="Pupilli F."/>
            <person name="Ortiz J.P.A."/>
            <person name="Leblanc O."/>
        </authorList>
    </citation>
    <scope>NUCLEOTIDE SEQUENCE [LARGE SCALE GENOMIC DNA]</scope>
    <source>
        <strain evidence="3">R1</strain>
        <tissue evidence="3">Leaf</tissue>
    </source>
</reference>
<dbReference type="InterPro" id="IPR001878">
    <property type="entry name" value="Znf_CCHC"/>
</dbReference>
<dbReference type="GO" id="GO:0003676">
    <property type="term" value="F:nucleic acid binding"/>
    <property type="evidence" value="ECO:0007669"/>
    <property type="project" value="InterPro"/>
</dbReference>
<dbReference type="SMART" id="SM00343">
    <property type="entry name" value="ZnF_C2HC"/>
    <property type="match status" value="2"/>
</dbReference>
<protein>
    <recommendedName>
        <fullName evidence="2">CCHC-type domain-containing protein</fullName>
    </recommendedName>
</protein>
<gene>
    <name evidence="3" type="ORF">U9M48_015187</name>
</gene>
<dbReference type="AlphaFoldDB" id="A0AAQ3T5Z4"/>
<feature type="region of interest" description="Disordered" evidence="1">
    <location>
        <begin position="195"/>
        <end position="237"/>
    </location>
</feature>
<feature type="domain" description="CCHC-type" evidence="2">
    <location>
        <begin position="244"/>
        <end position="260"/>
    </location>
</feature>
<keyword evidence="4" id="KW-1185">Reference proteome</keyword>
<feature type="compositionally biased region" description="Basic and acidic residues" evidence="1">
    <location>
        <begin position="83"/>
        <end position="92"/>
    </location>
</feature>
<dbReference type="Proteomes" id="UP001341281">
    <property type="component" value="Chromosome 03"/>
</dbReference>
<dbReference type="GO" id="GO:0008270">
    <property type="term" value="F:zinc ion binding"/>
    <property type="evidence" value="ECO:0007669"/>
    <property type="project" value="InterPro"/>
</dbReference>
<feature type="domain" description="CCHC-type" evidence="2">
    <location>
        <begin position="263"/>
        <end position="279"/>
    </location>
</feature>
<evidence type="ECO:0000259" key="2">
    <source>
        <dbReference type="SMART" id="SM00343"/>
    </source>
</evidence>
<evidence type="ECO:0000256" key="1">
    <source>
        <dbReference type="SAM" id="MobiDB-lite"/>
    </source>
</evidence>
<feature type="compositionally biased region" description="Low complexity" evidence="1">
    <location>
        <begin position="220"/>
        <end position="236"/>
    </location>
</feature>
<evidence type="ECO:0000313" key="3">
    <source>
        <dbReference type="EMBL" id="WVZ65897.1"/>
    </source>
</evidence>
<dbReference type="EMBL" id="CP144747">
    <property type="protein sequence ID" value="WVZ65897.1"/>
    <property type="molecule type" value="Genomic_DNA"/>
</dbReference>
<dbReference type="Gene3D" id="4.10.60.10">
    <property type="entry name" value="Zinc finger, CCHC-type"/>
    <property type="match status" value="1"/>
</dbReference>
<dbReference type="SUPFAM" id="SSF57756">
    <property type="entry name" value="Retrovirus zinc finger-like domains"/>
    <property type="match status" value="1"/>
</dbReference>
<evidence type="ECO:0000313" key="4">
    <source>
        <dbReference type="Proteomes" id="UP001341281"/>
    </source>
</evidence>
<feature type="compositionally biased region" description="Low complexity" evidence="1">
    <location>
        <begin position="15"/>
        <end position="43"/>
    </location>
</feature>